<reference evidence="7" key="2">
    <citation type="journal article" date="2008" name="Nucleic Acids Res.">
        <title>The rice annotation project database (RAP-DB): 2008 update.</title>
        <authorList>
            <consortium name="The rice annotation project (RAP)"/>
        </authorList>
    </citation>
    <scope>GENOME REANNOTATION</scope>
    <source>
        <strain evidence="7">cv. Nipponbare</strain>
    </source>
</reference>
<evidence type="ECO:0000313" key="7">
    <source>
        <dbReference type="Proteomes" id="UP000000763"/>
    </source>
</evidence>
<dbReference type="InterPro" id="IPR013103">
    <property type="entry name" value="RVT_2"/>
</dbReference>
<keyword evidence="1" id="KW-0479">Metal-binding</keyword>
<dbReference type="AlphaFoldDB" id="B7E8K5"/>
<evidence type="ECO:0000313" key="6">
    <source>
        <dbReference type="EMBL" id="AAU10804.1"/>
    </source>
</evidence>
<dbReference type="InterPro" id="IPR039537">
    <property type="entry name" value="Retrotran_Ty1/copia-like"/>
</dbReference>
<dbReference type="EMBL" id="AC132492">
    <property type="protein sequence ID" value="AAU10804.1"/>
    <property type="molecule type" value="Genomic_DNA"/>
</dbReference>
<name>B7E8K5_ORYSJ</name>
<dbReference type="SUPFAM" id="SSF56672">
    <property type="entry name" value="DNA/RNA polymerases"/>
    <property type="match status" value="1"/>
</dbReference>
<accession>B7E8K5</accession>
<dbReference type="SUPFAM" id="SSF53098">
    <property type="entry name" value="Ribonuclease H-like"/>
    <property type="match status" value="1"/>
</dbReference>
<dbReference type="Pfam" id="PF25597">
    <property type="entry name" value="SH3_retrovirus"/>
    <property type="match status" value="1"/>
</dbReference>
<evidence type="ECO:0000259" key="5">
    <source>
        <dbReference type="Pfam" id="PF25597"/>
    </source>
</evidence>
<protein>
    <submittedName>
        <fullName evidence="6">Uncharacterized protein</fullName>
    </submittedName>
</protein>
<proteinExistence type="predicted"/>
<evidence type="ECO:0000259" key="4">
    <source>
        <dbReference type="Pfam" id="PF07727"/>
    </source>
</evidence>
<keyword evidence="2" id="KW-0378">Hydrolase</keyword>
<dbReference type="Pfam" id="PF07727">
    <property type="entry name" value="RVT_2"/>
    <property type="match status" value="1"/>
</dbReference>
<dbReference type="GO" id="GO:0046872">
    <property type="term" value="F:metal ion binding"/>
    <property type="evidence" value="ECO:0007669"/>
    <property type="project" value="UniProtKB-KW"/>
</dbReference>
<dbReference type="InterPro" id="IPR012337">
    <property type="entry name" value="RNaseH-like_sf"/>
</dbReference>
<evidence type="ECO:0000256" key="1">
    <source>
        <dbReference type="ARBA" id="ARBA00022723"/>
    </source>
</evidence>
<sequence>MYAMNVPKFLWSEAVMTATYLINRTPSRILGMQTPCEMIFGKNEFVVPPKVFGCTCFVRDHRPSVGKLDPRAVKCIFIGYPSGQKGYKCWSPSERRTFVSMDVTFRESVPFYGEKTDLSSLFVDLDNSTSGHDGQQMEGEILGPKGDEQSKKEKFVVGSIPCPMGGPVAQEQEWRKPHEEENLQVYTRRTRCPVIQQVEEDNQVEKDVNHEQGSLESGGEEEEVREESDLPIAVRKSVRSNAGKPPLRYGFEDQDEGDEENNISNFVSYDSLSSTYKAFVASLDSMEIPKDWREAKQDPRWHQAMLDELEALEKNKTWDLVPFPEGKKVVNCKWVYTVKQNPNGKVERYKARLVAKGYSQTYGIDYDETFAPVAKMSTVRTLISCAANFDWPLHQLDVKNAFLHGDLQEEVYMDIPPGFATSQTEGKVLRLKKSLYGLKQSPRA</sequence>
<dbReference type="GO" id="GO:0016787">
    <property type="term" value="F:hydrolase activity"/>
    <property type="evidence" value="ECO:0007669"/>
    <property type="project" value="UniProtKB-KW"/>
</dbReference>
<feature type="domain" description="Reverse transcriptase Ty1/copia-type" evidence="4">
    <location>
        <begin position="315"/>
        <end position="443"/>
    </location>
</feature>
<dbReference type="Proteomes" id="UP000000763">
    <property type="component" value="Chromosome 5"/>
</dbReference>
<evidence type="ECO:0000256" key="3">
    <source>
        <dbReference type="SAM" id="MobiDB-lite"/>
    </source>
</evidence>
<dbReference type="InterPro" id="IPR043502">
    <property type="entry name" value="DNA/RNA_pol_sf"/>
</dbReference>
<dbReference type="PANTHER" id="PTHR42648">
    <property type="entry name" value="TRANSPOSASE, PUTATIVE-RELATED"/>
    <property type="match status" value="1"/>
</dbReference>
<organism evidence="6 7">
    <name type="scientific">Oryza sativa subsp. japonica</name>
    <name type="common">Rice</name>
    <dbReference type="NCBI Taxonomy" id="39947"/>
    <lineage>
        <taxon>Eukaryota</taxon>
        <taxon>Viridiplantae</taxon>
        <taxon>Streptophyta</taxon>
        <taxon>Embryophyta</taxon>
        <taxon>Tracheophyta</taxon>
        <taxon>Spermatophyta</taxon>
        <taxon>Magnoliopsida</taxon>
        <taxon>Liliopsida</taxon>
        <taxon>Poales</taxon>
        <taxon>Poaceae</taxon>
        <taxon>BOP clade</taxon>
        <taxon>Oryzoideae</taxon>
        <taxon>Oryzeae</taxon>
        <taxon>Oryzinae</taxon>
        <taxon>Oryza</taxon>
        <taxon>Oryza sativa</taxon>
    </lineage>
</organism>
<evidence type="ECO:0000256" key="2">
    <source>
        <dbReference type="ARBA" id="ARBA00022801"/>
    </source>
</evidence>
<feature type="domain" description="Retroviral polymerase SH3-like" evidence="5">
    <location>
        <begin position="54"/>
        <end position="115"/>
    </location>
</feature>
<dbReference type="InterPro" id="IPR057670">
    <property type="entry name" value="SH3_retrovirus"/>
</dbReference>
<feature type="region of interest" description="Disordered" evidence="3">
    <location>
        <begin position="198"/>
        <end position="231"/>
    </location>
</feature>
<reference evidence="7" key="1">
    <citation type="journal article" date="2005" name="Nature">
        <title>The map-based sequence of the rice genome.</title>
        <authorList>
            <consortium name="International rice genome sequencing project (IRGSP)"/>
            <person name="Matsumoto T."/>
            <person name="Wu J."/>
            <person name="Kanamori H."/>
            <person name="Katayose Y."/>
            <person name="Fujisawa M."/>
            <person name="Namiki N."/>
            <person name="Mizuno H."/>
            <person name="Yamamoto K."/>
            <person name="Antonio B.A."/>
            <person name="Baba T."/>
            <person name="Sakata K."/>
            <person name="Nagamura Y."/>
            <person name="Aoki H."/>
            <person name="Arikawa K."/>
            <person name="Arita K."/>
            <person name="Bito T."/>
            <person name="Chiden Y."/>
            <person name="Fujitsuka N."/>
            <person name="Fukunaka R."/>
            <person name="Hamada M."/>
            <person name="Harada C."/>
            <person name="Hayashi A."/>
            <person name="Hijishita S."/>
            <person name="Honda M."/>
            <person name="Hosokawa S."/>
            <person name="Ichikawa Y."/>
            <person name="Idonuma A."/>
            <person name="Iijima M."/>
            <person name="Ikeda M."/>
            <person name="Ikeno M."/>
            <person name="Ito K."/>
            <person name="Ito S."/>
            <person name="Ito T."/>
            <person name="Ito Y."/>
            <person name="Ito Y."/>
            <person name="Iwabuchi A."/>
            <person name="Kamiya K."/>
            <person name="Karasawa W."/>
            <person name="Kurita K."/>
            <person name="Katagiri S."/>
            <person name="Kikuta A."/>
            <person name="Kobayashi H."/>
            <person name="Kobayashi N."/>
            <person name="Machita K."/>
            <person name="Maehara T."/>
            <person name="Masukawa M."/>
            <person name="Mizubayashi T."/>
            <person name="Mukai Y."/>
            <person name="Nagasaki H."/>
            <person name="Nagata Y."/>
            <person name="Naito S."/>
            <person name="Nakashima M."/>
            <person name="Nakama Y."/>
            <person name="Nakamichi Y."/>
            <person name="Nakamura M."/>
            <person name="Meguro A."/>
            <person name="Negishi M."/>
            <person name="Ohta I."/>
            <person name="Ohta T."/>
            <person name="Okamoto M."/>
            <person name="Ono N."/>
            <person name="Saji S."/>
            <person name="Sakaguchi M."/>
            <person name="Sakai K."/>
            <person name="Shibata M."/>
            <person name="Shimokawa T."/>
            <person name="Song J."/>
            <person name="Takazaki Y."/>
            <person name="Terasawa K."/>
            <person name="Tsugane M."/>
            <person name="Tsuji K."/>
            <person name="Ueda S."/>
            <person name="Waki K."/>
            <person name="Yamagata H."/>
            <person name="Yamamoto M."/>
            <person name="Yamamoto S."/>
            <person name="Yamane H."/>
            <person name="Yoshiki S."/>
            <person name="Yoshihara R."/>
            <person name="Yukawa K."/>
            <person name="Zhong H."/>
            <person name="Yano M."/>
            <person name="Yuan Q."/>
            <person name="Ouyang S."/>
            <person name="Liu J."/>
            <person name="Jones K.M."/>
            <person name="Gansberger K."/>
            <person name="Moffat K."/>
            <person name="Hill J."/>
            <person name="Bera J."/>
            <person name="Fadrosh D."/>
            <person name="Jin S."/>
            <person name="Johri S."/>
            <person name="Kim M."/>
            <person name="Overton L."/>
            <person name="Reardon M."/>
            <person name="Tsitrin T."/>
            <person name="Vuong H."/>
            <person name="Weaver B."/>
            <person name="Ciecko A."/>
            <person name="Tallon L."/>
            <person name="Jackson J."/>
            <person name="Pai G."/>
            <person name="Aken S.V."/>
            <person name="Utterback T."/>
            <person name="Reidmuller S."/>
            <person name="Feldblyum T."/>
            <person name="Hsiao J."/>
            <person name="Zismann V."/>
            <person name="Iobst S."/>
            <person name="de Vazeille A.R."/>
            <person name="Buell C.R."/>
            <person name="Ying K."/>
            <person name="Li Y."/>
            <person name="Lu T."/>
            <person name="Huang Y."/>
            <person name="Zhao Q."/>
            <person name="Feng Q."/>
            <person name="Zhang L."/>
            <person name="Zhu J."/>
            <person name="Weng Q."/>
            <person name="Mu J."/>
            <person name="Lu Y."/>
            <person name="Fan D."/>
            <person name="Liu Y."/>
            <person name="Guan J."/>
            <person name="Zhang Y."/>
            <person name="Yu S."/>
            <person name="Liu X."/>
            <person name="Zhang Y."/>
            <person name="Hong G."/>
            <person name="Han B."/>
            <person name="Choisne N."/>
            <person name="Demange N."/>
            <person name="Orjeda G."/>
            <person name="Samain S."/>
            <person name="Cattolico L."/>
            <person name="Pelletier E."/>
            <person name="Couloux A."/>
            <person name="Segurens B."/>
            <person name="Wincker P."/>
            <person name="D'Hont A."/>
            <person name="Scarpelli C."/>
            <person name="Weissenbach J."/>
            <person name="Salanoubat M."/>
            <person name="Quetier F."/>
            <person name="Yu Y."/>
            <person name="Kim H.R."/>
            <person name="Rambo T."/>
            <person name="Currie J."/>
            <person name="Collura K."/>
            <person name="Luo M."/>
            <person name="Yang T."/>
            <person name="Ammiraju J.S.S."/>
            <person name="Engler F."/>
            <person name="Soderlund C."/>
            <person name="Wing R.A."/>
            <person name="Palmer L.E."/>
            <person name="de la Bastide M."/>
            <person name="Spiegel L."/>
            <person name="Nascimento L."/>
            <person name="Zutavern T."/>
            <person name="O'Shaughnessy A."/>
            <person name="Dike S."/>
            <person name="Dedhia N."/>
            <person name="Preston R."/>
            <person name="Balija V."/>
            <person name="McCombie W.R."/>
            <person name="Chow T."/>
            <person name="Chen H."/>
            <person name="Chung M."/>
            <person name="Chen C."/>
            <person name="Shaw J."/>
            <person name="Wu H."/>
            <person name="Hsiao K."/>
            <person name="Chao Y."/>
            <person name="Chu M."/>
            <person name="Cheng C."/>
            <person name="Hour A."/>
            <person name="Lee P."/>
            <person name="Lin S."/>
            <person name="Lin Y."/>
            <person name="Liou J."/>
            <person name="Liu S."/>
            <person name="Hsing Y."/>
            <person name="Raghuvanshi S."/>
            <person name="Mohanty A."/>
            <person name="Bharti A.K."/>
            <person name="Gaur A."/>
            <person name="Gupta V."/>
            <person name="Kumar D."/>
            <person name="Ravi V."/>
            <person name="Vij S."/>
            <person name="Kapur A."/>
            <person name="Khurana P."/>
            <person name="Khurana P."/>
            <person name="Khurana J.P."/>
            <person name="Tyagi A.K."/>
            <person name="Gaikwad K."/>
            <person name="Singh A."/>
            <person name="Dalal V."/>
            <person name="Srivastava S."/>
            <person name="Dixit A."/>
            <person name="Pal A.K."/>
            <person name="Ghazi I.A."/>
            <person name="Yadav M."/>
            <person name="Pandit A."/>
            <person name="Bhargava A."/>
            <person name="Sureshbabu K."/>
            <person name="Batra K."/>
            <person name="Sharma T.R."/>
            <person name="Mohapatra T."/>
            <person name="Singh N.K."/>
            <person name="Messing J."/>
            <person name="Nelson A.B."/>
            <person name="Fuks G."/>
            <person name="Kavchok S."/>
            <person name="Keizer G."/>
            <person name="Linton E."/>
            <person name="Llaca V."/>
            <person name="Song R."/>
            <person name="Tanyolac B."/>
            <person name="Young S."/>
            <person name="Ho-Il K."/>
            <person name="Hahn J.H."/>
            <person name="Sangsakoo G."/>
            <person name="Vanavichit A."/>
            <person name="de Mattos Luiz.A.T."/>
            <person name="Zimmer P.D."/>
            <person name="Malone G."/>
            <person name="Dellagostin O."/>
            <person name="de Oliveira A.C."/>
            <person name="Bevan M."/>
            <person name="Bancroft I."/>
            <person name="Minx P."/>
            <person name="Cordum H."/>
            <person name="Wilson R."/>
            <person name="Cheng Z."/>
            <person name="Jin W."/>
            <person name="Jiang J."/>
            <person name="Leong S.A."/>
            <person name="Iwama H."/>
            <person name="Gojobori T."/>
            <person name="Itoh T."/>
            <person name="Niimura Y."/>
            <person name="Fujii Y."/>
            <person name="Habara T."/>
            <person name="Sakai H."/>
            <person name="Sato Y."/>
            <person name="Wilson G."/>
            <person name="Kumar K."/>
            <person name="McCouch S."/>
            <person name="Juretic N."/>
            <person name="Hoen D."/>
            <person name="Wright S."/>
            <person name="Bruskiewich R."/>
            <person name="Bureau T."/>
            <person name="Miyao A."/>
            <person name="Hirochika H."/>
            <person name="Nishikawa T."/>
            <person name="Kadowaki K."/>
            <person name="Sugiura M."/>
            <person name="Burr B."/>
            <person name="Sasaki T."/>
        </authorList>
    </citation>
    <scope>NUCLEOTIDE SEQUENCE [LARGE SCALE GENOMIC DNA]</scope>
    <source>
        <strain evidence="7">cv. Nipponbare</strain>
    </source>
</reference>
<gene>
    <name evidence="6" type="ORF">P0605G01.12</name>
</gene>
<dbReference type="PANTHER" id="PTHR42648:SF28">
    <property type="entry name" value="TRANSPOSON-ENCODED PROTEIN WITH RIBONUCLEASE H-LIKE AND RETROVIRUS ZINC FINGER-LIKE DOMAINS"/>
    <property type="match status" value="1"/>
</dbReference>